<keyword evidence="3" id="KW-1185">Reference proteome</keyword>
<accession>A0ABU7RT44</accession>
<keyword evidence="1" id="KW-1133">Transmembrane helix</keyword>
<proteinExistence type="predicted"/>
<feature type="transmembrane region" description="Helical" evidence="1">
    <location>
        <begin position="192"/>
        <end position="211"/>
    </location>
</feature>
<dbReference type="Proteomes" id="UP001332243">
    <property type="component" value="Unassembled WGS sequence"/>
</dbReference>
<dbReference type="PANTHER" id="PTHR40761">
    <property type="entry name" value="CONSERVED INTEGRAL MEMBRANE ALANINE VALINE AND LEUCINE RICH PROTEIN-RELATED"/>
    <property type="match status" value="1"/>
</dbReference>
<sequence>MNTIAIVLGLASAACFAVSSVLEQRAAKQEKPTRTIDPRLLIRLVRRPLWLLGWVPDAVGTLLQAIALRFGALALVEPLLVSGLFMAIPLEAALERRRPHRRDMLVVVIGVVGLTAFLATANPRGGVEEPSALAWIGVGAAIGALVALCLVVAWRTQNAARGLVLGIATGLLYALAAALLKSVTEKLPDDAAGVVTDWHLYVLILVGGTALTLNQNAFQGGPIAAPLTAIALLDPFTSVLIGVTAFQEELSLEGPRLLIGLLGVVAMSLGIWLARRTQSS</sequence>
<keyword evidence="1" id="KW-0472">Membrane</keyword>
<name>A0ABU7RT44_9ACTN</name>
<dbReference type="EMBL" id="JAZGQK010000012">
    <property type="protein sequence ID" value="MEE6259680.1"/>
    <property type="molecule type" value="Genomic_DNA"/>
</dbReference>
<feature type="transmembrane region" description="Helical" evidence="1">
    <location>
        <begin position="133"/>
        <end position="153"/>
    </location>
</feature>
<feature type="transmembrane region" description="Helical" evidence="1">
    <location>
        <begin position="257"/>
        <end position="274"/>
    </location>
</feature>
<organism evidence="2 3">
    <name type="scientific">Plantactinospora sonchi</name>
    <dbReference type="NCBI Taxonomy" id="1544735"/>
    <lineage>
        <taxon>Bacteria</taxon>
        <taxon>Bacillati</taxon>
        <taxon>Actinomycetota</taxon>
        <taxon>Actinomycetes</taxon>
        <taxon>Micromonosporales</taxon>
        <taxon>Micromonosporaceae</taxon>
        <taxon>Plantactinospora</taxon>
    </lineage>
</organism>
<evidence type="ECO:0000313" key="3">
    <source>
        <dbReference type="Proteomes" id="UP001332243"/>
    </source>
</evidence>
<gene>
    <name evidence="2" type="ORF">V1633_14425</name>
</gene>
<dbReference type="NCBIfam" id="NF038012">
    <property type="entry name" value="DMT_1"/>
    <property type="match status" value="1"/>
</dbReference>
<feature type="transmembrane region" description="Helical" evidence="1">
    <location>
        <begin position="66"/>
        <end position="92"/>
    </location>
</feature>
<reference evidence="2 3" key="1">
    <citation type="submission" date="2024-01" db="EMBL/GenBank/DDBJ databases">
        <title>Genome insights into Plantactinospora sonchi sp. nov.</title>
        <authorList>
            <person name="Wang L."/>
        </authorList>
    </citation>
    <scope>NUCLEOTIDE SEQUENCE [LARGE SCALE GENOMIC DNA]</scope>
    <source>
        <strain evidence="2 3">NEAU-QY2</strain>
    </source>
</reference>
<keyword evidence="1" id="KW-0812">Transmembrane</keyword>
<evidence type="ECO:0000313" key="2">
    <source>
        <dbReference type="EMBL" id="MEE6259680.1"/>
    </source>
</evidence>
<feature type="transmembrane region" description="Helical" evidence="1">
    <location>
        <begin position="223"/>
        <end position="245"/>
    </location>
</feature>
<dbReference type="RefSeq" id="WP_331214806.1">
    <property type="nucleotide sequence ID" value="NZ_JAZGQK010000012.1"/>
</dbReference>
<evidence type="ECO:0000256" key="1">
    <source>
        <dbReference type="SAM" id="Phobius"/>
    </source>
</evidence>
<protein>
    <submittedName>
        <fullName evidence="2">DMT family transporter</fullName>
    </submittedName>
</protein>
<feature type="transmembrane region" description="Helical" evidence="1">
    <location>
        <begin position="160"/>
        <end position="180"/>
    </location>
</feature>
<feature type="transmembrane region" description="Helical" evidence="1">
    <location>
        <begin position="104"/>
        <end position="121"/>
    </location>
</feature>
<dbReference type="PANTHER" id="PTHR40761:SF1">
    <property type="entry name" value="CONSERVED INTEGRAL MEMBRANE ALANINE VALINE AND LEUCINE RICH PROTEIN-RELATED"/>
    <property type="match status" value="1"/>
</dbReference>
<comment type="caution">
    <text evidence="2">The sequence shown here is derived from an EMBL/GenBank/DDBJ whole genome shotgun (WGS) entry which is preliminary data.</text>
</comment>